<dbReference type="PANTHER" id="PTHR31909">
    <property type="entry name" value="CHROMOSOME 20 ORF85 FAMILY MEMBER"/>
    <property type="match status" value="1"/>
</dbReference>
<reference evidence="1" key="2">
    <citation type="submission" date="2020-11" db="EMBL/GenBank/DDBJ databases">
        <authorList>
            <person name="McCartney M.A."/>
            <person name="Auch B."/>
            <person name="Kono T."/>
            <person name="Mallez S."/>
            <person name="Becker A."/>
            <person name="Gohl D.M."/>
            <person name="Silverstein K.A.T."/>
            <person name="Koren S."/>
            <person name="Bechman K.B."/>
            <person name="Herman A."/>
            <person name="Abrahante J.E."/>
            <person name="Garbe J."/>
        </authorList>
    </citation>
    <scope>NUCLEOTIDE SEQUENCE</scope>
    <source>
        <strain evidence="1">Duluth1</strain>
        <tissue evidence="1">Whole animal</tissue>
    </source>
</reference>
<accession>A0A9D4IIF6</accession>
<protein>
    <submittedName>
        <fullName evidence="1">Uncharacterized protein</fullName>
    </submittedName>
</protein>
<gene>
    <name evidence="1" type="ORF">DPMN_175635</name>
</gene>
<dbReference type="AlphaFoldDB" id="A0A9D4IIF6"/>
<comment type="caution">
    <text evidence="1">The sequence shown here is derived from an EMBL/GenBank/DDBJ whole genome shotgun (WGS) entry which is preliminary data.</text>
</comment>
<proteinExistence type="predicted"/>
<sequence length="136" mass="15786">MFLERNSRTVEDMIRSLDNNMAAADKGLKANAASKCNFVAQDQIWKDHVKLEETASRFWPNKWKFMTTKYEDLVKDEIPKKEKRHKDVEPIEPHPVTPIEKYIKVDPSPKPYPRTTAQNIGWRSTEAALALDRGFV</sequence>
<dbReference type="PANTHER" id="PTHR31909:SF3">
    <property type="entry name" value="SIMILAR TO PROTEIN C20ORF85 HOMOLOG"/>
    <property type="match status" value="1"/>
</dbReference>
<reference evidence="1" key="1">
    <citation type="journal article" date="2019" name="bioRxiv">
        <title>The Genome of the Zebra Mussel, Dreissena polymorpha: A Resource for Invasive Species Research.</title>
        <authorList>
            <person name="McCartney M.A."/>
            <person name="Auch B."/>
            <person name="Kono T."/>
            <person name="Mallez S."/>
            <person name="Zhang Y."/>
            <person name="Obille A."/>
            <person name="Becker A."/>
            <person name="Abrahante J.E."/>
            <person name="Garbe J."/>
            <person name="Badalamenti J.P."/>
            <person name="Herman A."/>
            <person name="Mangelson H."/>
            <person name="Liachko I."/>
            <person name="Sullivan S."/>
            <person name="Sone E.D."/>
            <person name="Koren S."/>
            <person name="Silverstein K.A.T."/>
            <person name="Beckman K.B."/>
            <person name="Gohl D.M."/>
        </authorList>
    </citation>
    <scope>NUCLEOTIDE SEQUENCE</scope>
    <source>
        <strain evidence="1">Duluth1</strain>
        <tissue evidence="1">Whole animal</tissue>
    </source>
</reference>
<dbReference type="InterPro" id="IPR020339">
    <property type="entry name" value="C20orf85-like"/>
</dbReference>
<evidence type="ECO:0000313" key="2">
    <source>
        <dbReference type="Proteomes" id="UP000828390"/>
    </source>
</evidence>
<dbReference type="EMBL" id="JAIWYP010000009">
    <property type="protein sequence ID" value="KAH3774259.1"/>
    <property type="molecule type" value="Genomic_DNA"/>
</dbReference>
<evidence type="ECO:0000313" key="1">
    <source>
        <dbReference type="EMBL" id="KAH3774259.1"/>
    </source>
</evidence>
<dbReference type="Proteomes" id="UP000828390">
    <property type="component" value="Unassembled WGS sequence"/>
</dbReference>
<name>A0A9D4IIF6_DREPO</name>
<keyword evidence="2" id="KW-1185">Reference proteome</keyword>
<organism evidence="1 2">
    <name type="scientific">Dreissena polymorpha</name>
    <name type="common">Zebra mussel</name>
    <name type="synonym">Mytilus polymorpha</name>
    <dbReference type="NCBI Taxonomy" id="45954"/>
    <lineage>
        <taxon>Eukaryota</taxon>
        <taxon>Metazoa</taxon>
        <taxon>Spiralia</taxon>
        <taxon>Lophotrochozoa</taxon>
        <taxon>Mollusca</taxon>
        <taxon>Bivalvia</taxon>
        <taxon>Autobranchia</taxon>
        <taxon>Heteroconchia</taxon>
        <taxon>Euheterodonta</taxon>
        <taxon>Imparidentia</taxon>
        <taxon>Neoheterodontei</taxon>
        <taxon>Myida</taxon>
        <taxon>Dreissenoidea</taxon>
        <taxon>Dreissenidae</taxon>
        <taxon>Dreissena</taxon>
    </lineage>
</organism>
<dbReference type="Pfam" id="PF14945">
    <property type="entry name" value="LLC1"/>
    <property type="match status" value="1"/>
</dbReference>